<dbReference type="EMBL" id="SRLD01000011">
    <property type="protein sequence ID" value="TGE17373.1"/>
    <property type="molecule type" value="Genomic_DNA"/>
</dbReference>
<name>A0A4Z0PPH4_9BACT</name>
<proteinExistence type="predicted"/>
<keyword evidence="2" id="KW-1185">Reference proteome</keyword>
<dbReference type="OrthoDB" id="893408at2"/>
<dbReference type="RefSeq" id="WP_135497076.1">
    <property type="nucleotide sequence ID" value="NZ_SRLD01000011.1"/>
</dbReference>
<evidence type="ECO:0000313" key="2">
    <source>
        <dbReference type="Proteomes" id="UP000297739"/>
    </source>
</evidence>
<reference evidence="1 2" key="1">
    <citation type="submission" date="2019-04" db="EMBL/GenBank/DDBJ databases">
        <authorList>
            <person name="Feng G."/>
            <person name="Zhang J."/>
            <person name="Zhu H."/>
        </authorList>
    </citation>
    <scope>NUCLEOTIDE SEQUENCE [LARGE SCALE GENOMIC DNA]</scope>
    <source>
        <strain evidence="1 2">JCM 17223</strain>
    </source>
</reference>
<accession>A0A4Z0PPH4</accession>
<organism evidence="1 2">
    <name type="scientific">Hymenobacter elongatus</name>
    <dbReference type="NCBI Taxonomy" id="877208"/>
    <lineage>
        <taxon>Bacteria</taxon>
        <taxon>Pseudomonadati</taxon>
        <taxon>Bacteroidota</taxon>
        <taxon>Cytophagia</taxon>
        <taxon>Cytophagales</taxon>
        <taxon>Hymenobacteraceae</taxon>
        <taxon>Hymenobacter</taxon>
    </lineage>
</organism>
<comment type="caution">
    <text evidence="1">The sequence shown here is derived from an EMBL/GenBank/DDBJ whole genome shotgun (WGS) entry which is preliminary data.</text>
</comment>
<evidence type="ECO:0000313" key="1">
    <source>
        <dbReference type="EMBL" id="TGE17373.1"/>
    </source>
</evidence>
<dbReference type="AlphaFoldDB" id="A0A4Z0PPH4"/>
<gene>
    <name evidence="1" type="ORF">E5J99_07355</name>
</gene>
<dbReference type="Proteomes" id="UP000297739">
    <property type="component" value="Unassembled WGS sequence"/>
</dbReference>
<sequence length="131" mass="14875">MKHRILHESATLVLEYDVVSDYIHAIWAREQTPATIEAGYELILACLGRQHCHRLLDNHAAIHGYWADMAAWFSLDWYPRARRAGLEYHAVVYSTDYLGRRSTEEALHGIVSGAVAGFEDLAVARRALLNQ</sequence>
<protein>
    <submittedName>
        <fullName evidence="1">Uncharacterized protein</fullName>
    </submittedName>
</protein>